<feature type="domain" description="Neutral/alkaline non-lysosomal ceramidase N-terminal" evidence="2">
    <location>
        <begin position="31"/>
        <end position="259"/>
    </location>
</feature>
<reference evidence="4" key="1">
    <citation type="submission" date="2016-12" db="EMBL/GenBank/DDBJ databases">
        <title>Comparative genomics of four Isosphaeraceae planctomycetes: a common pool of plasmids and glycoside hydrolase genes.</title>
        <authorList>
            <person name="Ivanova A."/>
        </authorList>
    </citation>
    <scope>NUCLEOTIDE SEQUENCE [LARGE SCALE GENOMIC DNA]</scope>
    <source>
        <strain evidence="4">PX4</strain>
    </source>
</reference>
<protein>
    <recommendedName>
        <fullName evidence="2">Neutral/alkaline non-lysosomal ceramidase N-terminal domain-containing protein</fullName>
    </recommendedName>
</protein>
<name>A0A1U7CVF6_9BACT</name>
<feature type="chain" id="PRO_5012821016" description="Neutral/alkaline non-lysosomal ceramidase N-terminal domain-containing protein" evidence="1">
    <location>
        <begin position="26"/>
        <end position="443"/>
    </location>
</feature>
<evidence type="ECO:0000313" key="3">
    <source>
        <dbReference type="EMBL" id="APW62863.1"/>
    </source>
</evidence>
<feature type="signal peptide" evidence="1">
    <location>
        <begin position="1"/>
        <end position="25"/>
    </location>
</feature>
<sequence length="443" mass="47648">MTATIIHRAAFLGLLATAFATVALGDEPPTFRVGVAECDVTPDKPTPMWGYGARHDKLSEGVLDRLRAKAVVIQAGEAKLAIVGMDLGRGPTPAMMDRIRSLVSARKIDTVLICGSHTHHGPVLELTDRPGYGQGKFDDAVAYAKKLPDLLAGAILDADQKLEPAQIRIAGRDLAFNRNRHTKREPKPVDPRLTVIRFDRPDGAPLAVLVHFSAHPVMTPGAVLSFSADYPGALRNTVEQELKVPCLFIQGSAGNLSPNPQAADRGPAAFGRSLGLQAVELVKSLNGAPPVRPTLGVAVDRFDFPTRVNLKSAVNLLLYGRAFFPELVRNILEEYGDGMKTETTTVLLGDQLGVVALPGEPFCQHALRLRERADLPHALVFGYCNGHFLYFPTIEAAAEGGYGADATMSPIALGAGERMIDRALVDLFRLRGKFPGEQPQPAP</sequence>
<evidence type="ECO:0000256" key="1">
    <source>
        <dbReference type="SAM" id="SignalP"/>
    </source>
</evidence>
<dbReference type="OrthoDB" id="247487at2"/>
<dbReference type="AlphaFoldDB" id="A0A1U7CVF6"/>
<dbReference type="Proteomes" id="UP000186309">
    <property type="component" value="Chromosome"/>
</dbReference>
<dbReference type="InterPro" id="IPR031329">
    <property type="entry name" value="NEUT/ALK_ceramidase_N"/>
</dbReference>
<organism evidence="3 4">
    <name type="scientific">Paludisphaera borealis</name>
    <dbReference type="NCBI Taxonomy" id="1387353"/>
    <lineage>
        <taxon>Bacteria</taxon>
        <taxon>Pseudomonadati</taxon>
        <taxon>Planctomycetota</taxon>
        <taxon>Planctomycetia</taxon>
        <taxon>Isosphaerales</taxon>
        <taxon>Isosphaeraceae</taxon>
        <taxon>Paludisphaera</taxon>
    </lineage>
</organism>
<dbReference type="EMBL" id="CP019082">
    <property type="protein sequence ID" value="APW62863.1"/>
    <property type="molecule type" value="Genomic_DNA"/>
</dbReference>
<keyword evidence="1" id="KW-0732">Signal</keyword>
<accession>A0A1U7CVF6</accession>
<evidence type="ECO:0000313" key="4">
    <source>
        <dbReference type="Proteomes" id="UP000186309"/>
    </source>
</evidence>
<evidence type="ECO:0000259" key="2">
    <source>
        <dbReference type="Pfam" id="PF04734"/>
    </source>
</evidence>
<proteinExistence type="predicted"/>
<dbReference type="KEGG" id="pbor:BSF38_04419"/>
<keyword evidence="4" id="KW-1185">Reference proteome</keyword>
<dbReference type="Pfam" id="PF04734">
    <property type="entry name" value="Ceramidase_alk"/>
    <property type="match status" value="1"/>
</dbReference>
<dbReference type="STRING" id="1387353.BSF38_04419"/>
<gene>
    <name evidence="3" type="ORF">BSF38_04419</name>
</gene>
<dbReference type="RefSeq" id="WP_076349271.1">
    <property type="nucleotide sequence ID" value="NZ_CP019082.1"/>
</dbReference>